<evidence type="ECO:0000256" key="4">
    <source>
        <dbReference type="ARBA" id="ARBA00023125"/>
    </source>
</evidence>
<dbReference type="PROSITE" id="PS51755">
    <property type="entry name" value="OMPR_PHOB"/>
    <property type="match status" value="1"/>
</dbReference>
<evidence type="ECO:0000313" key="11">
    <source>
        <dbReference type="Proteomes" id="UP000315217"/>
    </source>
</evidence>
<comment type="caution">
    <text evidence="10">The sequence shown here is derived from an EMBL/GenBank/DDBJ whole genome shotgun (WGS) entry which is preliminary data.</text>
</comment>
<keyword evidence="3" id="KW-0805">Transcription regulation</keyword>
<gene>
    <name evidence="10" type="ORF">E6G98_13095</name>
</gene>
<evidence type="ECO:0000256" key="7">
    <source>
        <dbReference type="PROSITE-ProRule" id="PRU01091"/>
    </source>
</evidence>
<evidence type="ECO:0000259" key="9">
    <source>
        <dbReference type="PROSITE" id="PS51755"/>
    </source>
</evidence>
<organism evidence="10 11">
    <name type="scientific">Candidatus Segetimicrobium genomatis</name>
    <dbReference type="NCBI Taxonomy" id="2569760"/>
    <lineage>
        <taxon>Bacteria</taxon>
        <taxon>Bacillati</taxon>
        <taxon>Candidatus Sysuimicrobiota</taxon>
        <taxon>Candidatus Sysuimicrobiia</taxon>
        <taxon>Candidatus Sysuimicrobiales</taxon>
        <taxon>Candidatus Segetimicrobiaceae</taxon>
        <taxon>Candidatus Segetimicrobium</taxon>
    </lineage>
</organism>
<sequence length="212" mass="23600">MSQTVLVVEDDPKIVNLLGLYLKREGFNVASAADGREALDAATRIRPSLIILDLMLPHMDGVEVCRRLRAASDVPILMLTARVDELDKLLGLSLGADDYVTKPFSPREVVARSLVLQRGSLEMDLDRHRVTVGGVEVDLTPVEFRLLQTLLESPERAFTRDQLLNHIYAHHEAAVVDRAIDVHVGKVRQKLGDDPDHPRFIATVRGVGYKLL</sequence>
<dbReference type="InterPro" id="IPR001789">
    <property type="entry name" value="Sig_transdc_resp-reg_receiver"/>
</dbReference>
<dbReference type="InterPro" id="IPR036388">
    <property type="entry name" value="WH-like_DNA-bd_sf"/>
</dbReference>
<feature type="modified residue" description="4-aspartylphosphate" evidence="6">
    <location>
        <position position="53"/>
    </location>
</feature>
<dbReference type="CDD" id="cd00383">
    <property type="entry name" value="trans_reg_C"/>
    <property type="match status" value="1"/>
</dbReference>
<dbReference type="Gene3D" id="6.10.250.690">
    <property type="match status" value="1"/>
</dbReference>
<feature type="domain" description="Response regulatory" evidence="8">
    <location>
        <begin position="4"/>
        <end position="117"/>
    </location>
</feature>
<keyword evidence="2" id="KW-0902">Two-component regulatory system</keyword>
<feature type="domain" description="OmpR/PhoB-type" evidence="9">
    <location>
        <begin position="113"/>
        <end position="212"/>
    </location>
</feature>
<evidence type="ECO:0000256" key="3">
    <source>
        <dbReference type="ARBA" id="ARBA00023015"/>
    </source>
</evidence>
<dbReference type="SMART" id="SM00448">
    <property type="entry name" value="REC"/>
    <property type="match status" value="1"/>
</dbReference>
<evidence type="ECO:0000256" key="5">
    <source>
        <dbReference type="ARBA" id="ARBA00023163"/>
    </source>
</evidence>
<proteinExistence type="predicted"/>
<dbReference type="EMBL" id="VBAI01000233">
    <property type="protein sequence ID" value="TMJ07899.1"/>
    <property type="molecule type" value="Genomic_DNA"/>
</dbReference>
<keyword evidence="4 7" id="KW-0238">DNA-binding</keyword>
<evidence type="ECO:0000256" key="6">
    <source>
        <dbReference type="PROSITE-ProRule" id="PRU00169"/>
    </source>
</evidence>
<feature type="DNA-binding region" description="OmpR/PhoB-type" evidence="7">
    <location>
        <begin position="113"/>
        <end position="212"/>
    </location>
</feature>
<dbReference type="SUPFAM" id="SSF52172">
    <property type="entry name" value="CheY-like"/>
    <property type="match status" value="1"/>
</dbReference>
<dbReference type="AlphaFoldDB" id="A0A537LIQ6"/>
<dbReference type="InterPro" id="IPR011006">
    <property type="entry name" value="CheY-like_superfamily"/>
</dbReference>
<dbReference type="Gene3D" id="3.40.50.2300">
    <property type="match status" value="1"/>
</dbReference>
<dbReference type="SUPFAM" id="SSF46894">
    <property type="entry name" value="C-terminal effector domain of the bipartite response regulators"/>
    <property type="match status" value="1"/>
</dbReference>
<dbReference type="GO" id="GO:0005829">
    <property type="term" value="C:cytosol"/>
    <property type="evidence" value="ECO:0007669"/>
    <property type="project" value="TreeGrafter"/>
</dbReference>
<dbReference type="InterPro" id="IPR001867">
    <property type="entry name" value="OmpR/PhoB-type_DNA-bd"/>
</dbReference>
<dbReference type="CDD" id="cd17574">
    <property type="entry name" value="REC_OmpR"/>
    <property type="match status" value="1"/>
</dbReference>
<dbReference type="PROSITE" id="PS50110">
    <property type="entry name" value="RESPONSE_REGULATORY"/>
    <property type="match status" value="1"/>
</dbReference>
<dbReference type="Proteomes" id="UP000315217">
    <property type="component" value="Unassembled WGS sequence"/>
</dbReference>
<keyword evidence="1 6" id="KW-0597">Phosphoprotein</keyword>
<evidence type="ECO:0000256" key="2">
    <source>
        <dbReference type="ARBA" id="ARBA00023012"/>
    </source>
</evidence>
<dbReference type="GO" id="GO:0006355">
    <property type="term" value="P:regulation of DNA-templated transcription"/>
    <property type="evidence" value="ECO:0007669"/>
    <property type="project" value="InterPro"/>
</dbReference>
<name>A0A537LIQ6_9BACT</name>
<dbReference type="FunFam" id="3.40.50.2300:FF:000001">
    <property type="entry name" value="DNA-binding response regulator PhoB"/>
    <property type="match status" value="1"/>
</dbReference>
<dbReference type="GO" id="GO:0000156">
    <property type="term" value="F:phosphorelay response regulator activity"/>
    <property type="evidence" value="ECO:0007669"/>
    <property type="project" value="TreeGrafter"/>
</dbReference>
<evidence type="ECO:0000313" key="10">
    <source>
        <dbReference type="EMBL" id="TMJ07899.1"/>
    </source>
</evidence>
<keyword evidence="5" id="KW-0804">Transcription</keyword>
<dbReference type="GO" id="GO:0032993">
    <property type="term" value="C:protein-DNA complex"/>
    <property type="evidence" value="ECO:0007669"/>
    <property type="project" value="TreeGrafter"/>
</dbReference>
<protein>
    <submittedName>
        <fullName evidence="10">Response regulator transcription factor</fullName>
    </submittedName>
</protein>
<dbReference type="InterPro" id="IPR039420">
    <property type="entry name" value="WalR-like"/>
</dbReference>
<dbReference type="PANTHER" id="PTHR48111:SF4">
    <property type="entry name" value="DNA-BINDING DUAL TRANSCRIPTIONAL REGULATOR OMPR"/>
    <property type="match status" value="1"/>
</dbReference>
<dbReference type="InterPro" id="IPR016032">
    <property type="entry name" value="Sig_transdc_resp-reg_C-effctor"/>
</dbReference>
<dbReference type="Pfam" id="PF00486">
    <property type="entry name" value="Trans_reg_C"/>
    <property type="match status" value="1"/>
</dbReference>
<evidence type="ECO:0000256" key="1">
    <source>
        <dbReference type="ARBA" id="ARBA00022553"/>
    </source>
</evidence>
<dbReference type="Pfam" id="PF00072">
    <property type="entry name" value="Response_reg"/>
    <property type="match status" value="1"/>
</dbReference>
<accession>A0A537LIQ6</accession>
<dbReference type="Gene3D" id="1.10.10.10">
    <property type="entry name" value="Winged helix-like DNA-binding domain superfamily/Winged helix DNA-binding domain"/>
    <property type="match status" value="1"/>
</dbReference>
<reference evidence="10 11" key="1">
    <citation type="journal article" date="2019" name="Nat. Microbiol.">
        <title>Mediterranean grassland soil C-N compound turnover is dependent on rainfall and depth, and is mediated by genomically divergent microorganisms.</title>
        <authorList>
            <person name="Diamond S."/>
            <person name="Andeer P.F."/>
            <person name="Li Z."/>
            <person name="Crits-Christoph A."/>
            <person name="Burstein D."/>
            <person name="Anantharaman K."/>
            <person name="Lane K.R."/>
            <person name="Thomas B.C."/>
            <person name="Pan C."/>
            <person name="Northen T.R."/>
            <person name="Banfield J.F."/>
        </authorList>
    </citation>
    <scope>NUCLEOTIDE SEQUENCE [LARGE SCALE GENOMIC DNA]</scope>
    <source>
        <strain evidence="10">NP_1</strain>
    </source>
</reference>
<dbReference type="SMART" id="SM00862">
    <property type="entry name" value="Trans_reg_C"/>
    <property type="match status" value="1"/>
</dbReference>
<dbReference type="GO" id="GO:0000976">
    <property type="term" value="F:transcription cis-regulatory region binding"/>
    <property type="evidence" value="ECO:0007669"/>
    <property type="project" value="TreeGrafter"/>
</dbReference>
<dbReference type="PANTHER" id="PTHR48111">
    <property type="entry name" value="REGULATOR OF RPOS"/>
    <property type="match status" value="1"/>
</dbReference>
<evidence type="ECO:0000259" key="8">
    <source>
        <dbReference type="PROSITE" id="PS50110"/>
    </source>
</evidence>